<dbReference type="Gene3D" id="3.40.50.300">
    <property type="entry name" value="P-loop containing nucleotide triphosphate hydrolases"/>
    <property type="match status" value="1"/>
</dbReference>
<evidence type="ECO:0000313" key="7">
    <source>
        <dbReference type="EMBL" id="CAF9940264.1"/>
    </source>
</evidence>
<dbReference type="SMART" id="SM00382">
    <property type="entry name" value="AAA"/>
    <property type="match status" value="1"/>
</dbReference>
<evidence type="ECO:0000313" key="8">
    <source>
        <dbReference type="Proteomes" id="UP000664534"/>
    </source>
</evidence>
<dbReference type="PANTHER" id="PTHR45991">
    <property type="entry name" value="PACHYTENE CHECKPOINT PROTEIN 2"/>
    <property type="match status" value="1"/>
</dbReference>
<dbReference type="InterPro" id="IPR058249">
    <property type="entry name" value="Pch2_C"/>
</dbReference>
<dbReference type="Pfam" id="PF23242">
    <property type="entry name" value="AAA_lid_TRIP13_C"/>
    <property type="match status" value="2"/>
</dbReference>
<protein>
    <recommendedName>
        <fullName evidence="6">AAA+ ATPase domain-containing protein</fullName>
    </recommendedName>
</protein>
<dbReference type="AlphaFoldDB" id="A0A8H3PH99"/>
<gene>
    <name evidence="7" type="ORF">IMSHALPRED_001814</name>
</gene>
<reference evidence="7" key="1">
    <citation type="submission" date="2021-03" db="EMBL/GenBank/DDBJ databases">
        <authorList>
            <person name="Tagirdzhanova G."/>
        </authorList>
    </citation>
    <scope>NUCLEOTIDE SEQUENCE</scope>
</reference>
<evidence type="ECO:0000256" key="5">
    <source>
        <dbReference type="RuleBase" id="RU003651"/>
    </source>
</evidence>
<dbReference type="InterPro" id="IPR003960">
    <property type="entry name" value="ATPase_AAA_CS"/>
</dbReference>
<dbReference type="InterPro" id="IPR003593">
    <property type="entry name" value="AAA+_ATPase"/>
</dbReference>
<sequence>MVGTAVSPAKAAHPKPTLHVECCTNQPESLPRTKLADKVERWLRKHYVTVKLEQTFPSQDEFHKLADINFITIADLTTSKDLESHNDIHLPAVNINVDVFELHGDEDLIEPSEATRTRIAQDAADDVPRPQARIMNLPNKNLHGVWDSLIFEDLVQFRLLKFIIRMISFSARQPRQHAPSWSKFLLFYGPPGTGKTSLCRALAQKLSIRLGKTFPHCKLVEFDAHSMFSQYFGESGKVVGQVFDMIESMLNEDNNTMICVFLDEIESLAVKRQYSGSFNEPQDSMRAVNALLIALDRLRHRPNVLVFCTSNSIDAVDSAFLDRIDVKEHIPGPGPRARYEILRSCYLELAQCGIIAPIRQSSEVANFEHSTQEMLLDEDEDELANGWASLGASSPSSSADVFYTPFSSPPPPTHSARAPKSQDAIHVVDATDLPPHPLMMLHFPPDEESLPRTLWKIAARSTNLSGRTLRRLPLTSLALYARQDPCPIDDAFRVLSQAVDNESLRERKDDREEMTMIDYDYC</sequence>
<dbReference type="Pfam" id="PF23563">
    <property type="entry name" value="TRIP13_N"/>
    <property type="match status" value="1"/>
</dbReference>
<dbReference type="OrthoDB" id="5925at2759"/>
<dbReference type="InterPro" id="IPR027417">
    <property type="entry name" value="P-loop_NTPase"/>
</dbReference>
<keyword evidence="8" id="KW-1185">Reference proteome</keyword>
<evidence type="ECO:0000259" key="6">
    <source>
        <dbReference type="SMART" id="SM00382"/>
    </source>
</evidence>
<dbReference type="EMBL" id="CAJPDT010000129">
    <property type="protein sequence ID" value="CAF9940264.1"/>
    <property type="molecule type" value="Genomic_DNA"/>
</dbReference>
<keyword evidence="3 5" id="KW-0067">ATP-binding</keyword>
<dbReference type="Pfam" id="PF00004">
    <property type="entry name" value="AAA"/>
    <property type="match status" value="1"/>
</dbReference>
<dbReference type="GO" id="GO:0005634">
    <property type="term" value="C:nucleus"/>
    <property type="evidence" value="ECO:0007669"/>
    <property type="project" value="TreeGrafter"/>
</dbReference>
<dbReference type="GO" id="GO:0051598">
    <property type="term" value="P:meiotic recombination checkpoint signaling"/>
    <property type="evidence" value="ECO:0007669"/>
    <property type="project" value="TreeGrafter"/>
</dbReference>
<evidence type="ECO:0000256" key="2">
    <source>
        <dbReference type="ARBA" id="ARBA00022741"/>
    </source>
</evidence>
<evidence type="ECO:0000256" key="1">
    <source>
        <dbReference type="ARBA" id="ARBA00007271"/>
    </source>
</evidence>
<dbReference type="GO" id="GO:0005524">
    <property type="term" value="F:ATP binding"/>
    <property type="evidence" value="ECO:0007669"/>
    <property type="project" value="UniProtKB-KW"/>
</dbReference>
<dbReference type="GO" id="GO:0016887">
    <property type="term" value="F:ATP hydrolysis activity"/>
    <property type="evidence" value="ECO:0007669"/>
    <property type="project" value="InterPro"/>
</dbReference>
<organism evidence="7 8">
    <name type="scientific">Imshaugia aleurites</name>
    <dbReference type="NCBI Taxonomy" id="172621"/>
    <lineage>
        <taxon>Eukaryota</taxon>
        <taxon>Fungi</taxon>
        <taxon>Dikarya</taxon>
        <taxon>Ascomycota</taxon>
        <taxon>Pezizomycotina</taxon>
        <taxon>Lecanoromycetes</taxon>
        <taxon>OSLEUM clade</taxon>
        <taxon>Lecanoromycetidae</taxon>
        <taxon>Lecanorales</taxon>
        <taxon>Lecanorineae</taxon>
        <taxon>Parmeliaceae</taxon>
        <taxon>Imshaugia</taxon>
    </lineage>
</organism>
<accession>A0A8H3PH99</accession>
<dbReference type="PANTHER" id="PTHR45991:SF1">
    <property type="entry name" value="PACHYTENE CHECKPOINT PROTEIN 2 HOMOLOG"/>
    <property type="match status" value="1"/>
</dbReference>
<evidence type="ECO:0000256" key="3">
    <source>
        <dbReference type="ARBA" id="ARBA00022840"/>
    </source>
</evidence>
<comment type="caution">
    <text evidence="7">The sequence shown here is derived from an EMBL/GenBank/DDBJ whole genome shotgun (WGS) entry which is preliminary data.</text>
</comment>
<name>A0A8H3PH99_9LECA</name>
<dbReference type="InterPro" id="IPR003959">
    <property type="entry name" value="ATPase_AAA_core"/>
</dbReference>
<evidence type="ECO:0000256" key="4">
    <source>
        <dbReference type="ARBA" id="ARBA00023254"/>
    </source>
</evidence>
<dbReference type="SUPFAM" id="SSF52540">
    <property type="entry name" value="P-loop containing nucleoside triphosphate hydrolases"/>
    <property type="match status" value="1"/>
</dbReference>
<dbReference type="GO" id="GO:0007131">
    <property type="term" value="P:reciprocal meiotic recombination"/>
    <property type="evidence" value="ECO:0007669"/>
    <property type="project" value="TreeGrafter"/>
</dbReference>
<dbReference type="GO" id="GO:0005694">
    <property type="term" value="C:chromosome"/>
    <property type="evidence" value="ECO:0007669"/>
    <property type="project" value="TreeGrafter"/>
</dbReference>
<feature type="domain" description="AAA+ ATPase" evidence="6">
    <location>
        <begin position="181"/>
        <end position="334"/>
    </location>
</feature>
<dbReference type="Proteomes" id="UP000664534">
    <property type="component" value="Unassembled WGS sequence"/>
</dbReference>
<proteinExistence type="inferred from homology"/>
<keyword evidence="2 5" id="KW-0547">Nucleotide-binding</keyword>
<dbReference type="InterPro" id="IPR044539">
    <property type="entry name" value="Pch2-like"/>
</dbReference>
<comment type="similarity">
    <text evidence="1">Belongs to the AAA ATPase family. PCH2 subfamily.</text>
</comment>
<keyword evidence="4" id="KW-0469">Meiosis</keyword>
<dbReference type="PROSITE" id="PS00674">
    <property type="entry name" value="AAA"/>
    <property type="match status" value="1"/>
</dbReference>